<dbReference type="Pfam" id="PF14214">
    <property type="entry name" value="Helitron_like_N"/>
    <property type="match status" value="1"/>
</dbReference>
<dbReference type="STRING" id="200324.A0A2N5VKU6"/>
<keyword evidence="3" id="KW-1185">Reference proteome</keyword>
<protein>
    <recommendedName>
        <fullName evidence="1">Helitron helicase-like domain-containing protein</fullName>
    </recommendedName>
</protein>
<dbReference type="OrthoDB" id="2505996at2759"/>
<evidence type="ECO:0000313" key="3">
    <source>
        <dbReference type="Proteomes" id="UP000235388"/>
    </source>
</evidence>
<name>A0A2N5VKU6_9BASI</name>
<dbReference type="AlphaFoldDB" id="A0A2N5VKU6"/>
<accession>A0A2N5VKU6</accession>
<dbReference type="InterPro" id="IPR025476">
    <property type="entry name" value="Helitron_helicase-like"/>
</dbReference>
<gene>
    <name evidence="2" type="ORF">PCANC_06929</name>
</gene>
<dbReference type="PANTHER" id="PTHR45786:SF74">
    <property type="entry name" value="ATP-DEPENDENT DNA HELICASE"/>
    <property type="match status" value="1"/>
</dbReference>
<evidence type="ECO:0000313" key="2">
    <source>
        <dbReference type="EMBL" id="PLW50611.1"/>
    </source>
</evidence>
<comment type="caution">
    <text evidence="2">The sequence shown here is derived from an EMBL/GenBank/DDBJ whole genome shotgun (WGS) entry which is preliminary data.</text>
</comment>
<dbReference type="EMBL" id="PGCJ01000089">
    <property type="protein sequence ID" value="PLW50611.1"/>
    <property type="molecule type" value="Genomic_DNA"/>
</dbReference>
<dbReference type="Proteomes" id="UP000235388">
    <property type="component" value="Unassembled WGS sequence"/>
</dbReference>
<evidence type="ECO:0000259" key="1">
    <source>
        <dbReference type="Pfam" id="PF14214"/>
    </source>
</evidence>
<dbReference type="PANTHER" id="PTHR45786">
    <property type="entry name" value="DNA BINDING PROTEIN-LIKE"/>
    <property type="match status" value="1"/>
</dbReference>
<organism evidence="2 3">
    <name type="scientific">Puccinia coronata f. sp. avenae</name>
    <dbReference type="NCBI Taxonomy" id="200324"/>
    <lineage>
        <taxon>Eukaryota</taxon>
        <taxon>Fungi</taxon>
        <taxon>Dikarya</taxon>
        <taxon>Basidiomycota</taxon>
        <taxon>Pucciniomycotina</taxon>
        <taxon>Pucciniomycetes</taxon>
        <taxon>Pucciniales</taxon>
        <taxon>Pucciniaceae</taxon>
        <taxon>Puccinia</taxon>
    </lineage>
</organism>
<sequence length="735" mass="83821">MVNERCKVVSNQAENTEAKIKSSVNWTVPHKLKACNVSCTSCDASVDGFVGRESLKFQRLTCMYNNSISFTSLGMNIDRTVKGPKGVNIFRISGGLTHLVSSIEPDNPQDAGFSQIYVVGNRGTEEAQHRIKKAQGIGGNTGYATKMSVVTEQRLTRLMYRFNPYAKTYKLAVKVLEDSRAFTIALQGISKPGCDPKRYNEPTLEEVAVVVQGKGDQLGDRQIALHRKEGDLEIIPDSHSSYFPLCYPIFFPFGSQQWDNLYQAWTTRSRGRRVNPLEWYAYMLFKRPTFSPILAGRSLLQEFVVDAWVVVERSRLQFIKLNQDKMKAQQYQKLVESIKNEAPTTCRRVILPSSFIGGPRAMSQLYQDSMAICKKYGPPHLFITMTANPDWPEIRAEIPPGDKAYDHPTVTTRIFHLKAQHLIFQLTKMRRLGTVIAYVYTIEYQKRGLPQMHLMVTLDEKDRPNSPEKIDLLVSAELPDKATSPVLYALVTKFNLHGPCETKPCWNGSMCKSGFPKPYTPRTFVVDGAYPAYRRRDDGRKFTKFTSTFTNQHVVPFNKFLTLLFECHINVKVPVNSTAIKYLYKYITKGHDRSYMKVEGCDETKACLDARYVSPPEAAWRLFKFPLSGRFPAVTRLALHYSDEQMVYFNSEESTVGKVETGTAEKTSLTGFFKLNIADAVGADNWRARSLGYKELPTYFWWDKEKKEWQPRKSKDEAVGRVFLVSYLAGERFYP</sequence>
<proteinExistence type="predicted"/>
<feature type="domain" description="Helitron helicase-like" evidence="1">
    <location>
        <begin position="279"/>
        <end position="456"/>
    </location>
</feature>
<reference evidence="2 3" key="1">
    <citation type="submission" date="2017-11" db="EMBL/GenBank/DDBJ databases">
        <title>De novo assembly and phasing of dikaryotic genomes from two isolates of Puccinia coronata f. sp. avenae, the causal agent of oat crown rust.</title>
        <authorList>
            <person name="Miller M.E."/>
            <person name="Zhang Y."/>
            <person name="Omidvar V."/>
            <person name="Sperschneider J."/>
            <person name="Schwessinger B."/>
            <person name="Raley C."/>
            <person name="Palmer J.M."/>
            <person name="Garnica D."/>
            <person name="Upadhyaya N."/>
            <person name="Rathjen J."/>
            <person name="Taylor J.M."/>
            <person name="Park R.F."/>
            <person name="Dodds P.N."/>
            <person name="Hirsch C.D."/>
            <person name="Kianian S.F."/>
            <person name="Figueroa M."/>
        </authorList>
    </citation>
    <scope>NUCLEOTIDE SEQUENCE [LARGE SCALE GENOMIC DNA]</scope>
    <source>
        <strain evidence="2">12NC29</strain>
    </source>
</reference>